<name>A0A5C6TXX4_9SPHN</name>
<gene>
    <name evidence="3" type="ORF">FRZ32_08475</name>
</gene>
<evidence type="ECO:0000313" key="3">
    <source>
        <dbReference type="EMBL" id="TXC64980.1"/>
    </source>
</evidence>
<dbReference type="NCBIfam" id="TIGR01630">
    <property type="entry name" value="psiM2_ORF9"/>
    <property type="match status" value="1"/>
</dbReference>
<protein>
    <recommendedName>
        <fullName evidence="2">Terminase large subunit gp17-like C-terminal domain-containing protein</fullName>
    </recommendedName>
</protein>
<organism evidence="3 4">
    <name type="scientific">Allosphingosinicella ginsenosidimutans</name>
    <dbReference type="NCBI Taxonomy" id="1176539"/>
    <lineage>
        <taxon>Bacteria</taxon>
        <taxon>Pseudomonadati</taxon>
        <taxon>Pseudomonadota</taxon>
        <taxon>Alphaproteobacteria</taxon>
        <taxon>Sphingomonadales</taxon>
        <taxon>Sphingomonadaceae</taxon>
        <taxon>Allosphingosinicella</taxon>
    </lineage>
</organism>
<dbReference type="InterPro" id="IPR035421">
    <property type="entry name" value="Terminase_6C"/>
</dbReference>
<evidence type="ECO:0000259" key="2">
    <source>
        <dbReference type="Pfam" id="PF17289"/>
    </source>
</evidence>
<feature type="domain" description="Terminase large subunit gp17-like C-terminal" evidence="2">
    <location>
        <begin position="293"/>
        <end position="448"/>
    </location>
</feature>
<evidence type="ECO:0000256" key="1">
    <source>
        <dbReference type="ARBA" id="ARBA00022612"/>
    </source>
</evidence>
<dbReference type="EMBL" id="VOQQ01000001">
    <property type="protein sequence ID" value="TXC64980.1"/>
    <property type="molecule type" value="Genomic_DNA"/>
</dbReference>
<dbReference type="OrthoDB" id="9771580at2"/>
<keyword evidence="1" id="KW-1188">Viral release from host cell</keyword>
<dbReference type="InterPro" id="IPR006517">
    <property type="entry name" value="Phage_terminase_lsu-like_C"/>
</dbReference>
<dbReference type="Proteomes" id="UP000321249">
    <property type="component" value="Unassembled WGS sequence"/>
</dbReference>
<sequence length="462" mass="50949">MSAFAKRAWPILEPATPLKWGWAVEAICEHLEAVSRGSIRRLLVNVPPGSMKSLLSGVIWTAWEWGPFGRPDLRYLGTAHKQDLAVRDSTKCRRLIQSAWYQRLWPVEIVSDQNAKTKFENARTGFREAMAFTSLTGSRGDRVILDDPHSVDDANSVVKLEADITTFREALPSRVNNEESAIVIVMQRLHERDVSAVALDLGYDHLCLPMRYEEGRSRWIVGRGDPRRKEGELMFPERFPESQVEELERSLGAYATAGQLQQRPAPREGGLFQHSWFQPIGALPVGVTRTVRAWDLAATKKATSNDPDWTAGVRMSRTAGGLFIVEHSRRFRGSPMEVEASLLATAKTDGVGVTVRLAQDPGQAGKAQAEHLVRKLAGYPVKVERPTGDKATRAAPLAAQAEAGNVRILVTGDPVSDAWIQPFLDELCLFPAAAHDDQVDAAADAFNELALGASNYNIDALI</sequence>
<comment type="caution">
    <text evidence="3">The sequence shown here is derived from an EMBL/GenBank/DDBJ whole genome shotgun (WGS) entry which is preliminary data.</text>
</comment>
<dbReference type="AlphaFoldDB" id="A0A5C6TXX4"/>
<accession>A0A5C6TXX4</accession>
<evidence type="ECO:0000313" key="4">
    <source>
        <dbReference type="Proteomes" id="UP000321249"/>
    </source>
</evidence>
<proteinExistence type="predicted"/>
<keyword evidence="4" id="KW-1185">Reference proteome</keyword>
<dbReference type="Pfam" id="PF17289">
    <property type="entry name" value="Terminase_6C"/>
    <property type="match status" value="1"/>
</dbReference>
<reference evidence="3 4" key="1">
    <citation type="journal article" date="2015" name="J. Microbiol.">
        <title>Sphingosinicella ginsenosidimutans sp. nov., with ginsenoside converting activity.</title>
        <authorList>
            <person name="Kim J.K."/>
            <person name="Kang M.S."/>
            <person name="Park S.C."/>
            <person name="Kim K.M."/>
            <person name="Choi K."/>
            <person name="Yoon M.H."/>
            <person name="Im W.T."/>
        </authorList>
    </citation>
    <scope>NUCLEOTIDE SEQUENCE [LARGE SCALE GENOMIC DNA]</scope>
    <source>
        <strain evidence="3 4">BS-11</strain>
    </source>
</reference>